<keyword evidence="6" id="KW-1185">Reference proteome</keyword>
<dbReference type="SUPFAM" id="SSF53335">
    <property type="entry name" value="S-adenosyl-L-methionine-dependent methyltransferases"/>
    <property type="match status" value="1"/>
</dbReference>
<evidence type="ECO:0000259" key="4">
    <source>
        <dbReference type="Pfam" id="PF08241"/>
    </source>
</evidence>
<dbReference type="Gene3D" id="3.40.50.150">
    <property type="entry name" value="Vaccinia Virus protein VP39"/>
    <property type="match status" value="1"/>
</dbReference>
<gene>
    <name evidence="5" type="ORF">GCM10007320_06910</name>
</gene>
<dbReference type="PANTHER" id="PTHR44858:SF1">
    <property type="entry name" value="UDP-N-ACETYLGLUCOSAMINE--PEPTIDE N-ACETYLGLUCOSAMINYLTRANSFERASE SPINDLY-RELATED"/>
    <property type="match status" value="1"/>
</dbReference>
<accession>A0ABQ3FWG7</accession>
<protein>
    <recommendedName>
        <fullName evidence="4">Methyltransferase type 11 domain-containing protein</fullName>
    </recommendedName>
</protein>
<keyword evidence="2 3" id="KW-0802">TPR repeat</keyword>
<dbReference type="Pfam" id="PF13432">
    <property type="entry name" value="TPR_16"/>
    <property type="match status" value="2"/>
</dbReference>
<dbReference type="PANTHER" id="PTHR44858">
    <property type="entry name" value="TETRATRICOPEPTIDE REPEAT PROTEIN 6"/>
    <property type="match status" value="1"/>
</dbReference>
<reference evidence="6" key="1">
    <citation type="journal article" date="2019" name="Int. J. Syst. Evol. Microbiol.">
        <title>The Global Catalogue of Microorganisms (GCM) 10K type strain sequencing project: providing services to taxonomists for standard genome sequencing and annotation.</title>
        <authorList>
            <consortium name="The Broad Institute Genomics Platform"/>
            <consortium name="The Broad Institute Genome Sequencing Center for Infectious Disease"/>
            <person name="Wu L."/>
            <person name="Ma J."/>
        </authorList>
    </citation>
    <scope>NUCLEOTIDE SEQUENCE [LARGE SCALE GENOMIC DNA]</scope>
    <source>
        <strain evidence="6">KCTC 23314</strain>
    </source>
</reference>
<dbReference type="InterPro" id="IPR013216">
    <property type="entry name" value="Methyltransf_11"/>
</dbReference>
<dbReference type="Gene3D" id="1.25.40.10">
    <property type="entry name" value="Tetratricopeptide repeat domain"/>
    <property type="match status" value="2"/>
</dbReference>
<dbReference type="PROSITE" id="PS50005">
    <property type="entry name" value="TPR"/>
    <property type="match status" value="1"/>
</dbReference>
<dbReference type="EMBL" id="BMYK01000002">
    <property type="protein sequence ID" value="GHC71670.1"/>
    <property type="molecule type" value="Genomic_DNA"/>
</dbReference>
<evidence type="ECO:0000256" key="3">
    <source>
        <dbReference type="PROSITE-ProRule" id="PRU00339"/>
    </source>
</evidence>
<dbReference type="Pfam" id="PF08241">
    <property type="entry name" value="Methyltransf_11"/>
    <property type="match status" value="1"/>
</dbReference>
<dbReference type="InterPro" id="IPR050498">
    <property type="entry name" value="Ycf3"/>
</dbReference>
<evidence type="ECO:0000256" key="1">
    <source>
        <dbReference type="ARBA" id="ARBA00022737"/>
    </source>
</evidence>
<feature type="repeat" description="TPR" evidence="3">
    <location>
        <begin position="114"/>
        <end position="147"/>
    </location>
</feature>
<proteinExistence type="predicted"/>
<evidence type="ECO:0000313" key="6">
    <source>
        <dbReference type="Proteomes" id="UP000626210"/>
    </source>
</evidence>
<dbReference type="InterPro" id="IPR029063">
    <property type="entry name" value="SAM-dependent_MTases_sf"/>
</dbReference>
<organism evidence="5 6">
    <name type="scientific">Pseudorhodoferax aquiterrae</name>
    <dbReference type="NCBI Taxonomy" id="747304"/>
    <lineage>
        <taxon>Bacteria</taxon>
        <taxon>Pseudomonadati</taxon>
        <taxon>Pseudomonadota</taxon>
        <taxon>Betaproteobacteria</taxon>
        <taxon>Burkholderiales</taxon>
        <taxon>Comamonadaceae</taxon>
    </lineage>
</organism>
<dbReference type="CDD" id="cd02440">
    <property type="entry name" value="AdoMet_MTases"/>
    <property type="match status" value="1"/>
</dbReference>
<comment type="caution">
    <text evidence="5">The sequence shown here is derived from an EMBL/GenBank/DDBJ whole genome shotgun (WGS) entry which is preliminary data.</text>
</comment>
<dbReference type="SMART" id="SM00028">
    <property type="entry name" value="TPR"/>
    <property type="match status" value="5"/>
</dbReference>
<evidence type="ECO:0000313" key="5">
    <source>
        <dbReference type="EMBL" id="GHC71670.1"/>
    </source>
</evidence>
<dbReference type="Proteomes" id="UP000626210">
    <property type="component" value="Unassembled WGS sequence"/>
</dbReference>
<dbReference type="SUPFAM" id="SSF48452">
    <property type="entry name" value="TPR-like"/>
    <property type="match status" value="1"/>
</dbReference>
<feature type="domain" description="Methyltransferase type 11" evidence="4">
    <location>
        <begin position="249"/>
        <end position="341"/>
    </location>
</feature>
<sequence length="409" mass="42977">MTVPTDDAFAQAKTLFLDAVALTEAGRHAEAETRLEAAAALVPDRPSTLLNLGVVRLRLGRPGEALRALDALATLEPANPAGRFQRALALNQLGRHAEALALLDALLAEHPATAAAHQLRGQTLQALERHADALPAYERAVALAPALAEAQLLLGQLLRDLQRPAAARNAFEQALAAGADAALCRYFLAGLGAGETPTSAPPAYVRGLFDSYADDFEPHLLDVLRYRGHEAVAQAAAAALAGTPVEAALDLGCGTGLCGPLLRPLARRLHGLDLSPTMLAQARARGCYDALVQADLAAHLQQTPERYGLVAAADVFIYVGALDAVFAGVRRVLQPGGVFAFSVERSDGADLQLRPSLRYAHGAAHLRALAARHGLAIVQEQALVLREDQRQPIQGLVLCLRAPAPASAA</sequence>
<dbReference type="RefSeq" id="WP_189685635.1">
    <property type="nucleotide sequence ID" value="NZ_BMYK01000002.1"/>
</dbReference>
<dbReference type="InterPro" id="IPR019734">
    <property type="entry name" value="TPR_rpt"/>
</dbReference>
<keyword evidence="1" id="KW-0677">Repeat</keyword>
<name>A0ABQ3FWG7_9BURK</name>
<evidence type="ECO:0000256" key="2">
    <source>
        <dbReference type="ARBA" id="ARBA00022803"/>
    </source>
</evidence>
<dbReference type="InterPro" id="IPR011990">
    <property type="entry name" value="TPR-like_helical_dom_sf"/>
</dbReference>